<dbReference type="Gene3D" id="3.90.550.20">
    <property type="match status" value="1"/>
</dbReference>
<accession>A0ABQ9EKE0</accession>
<dbReference type="EMBL" id="JARBDR010000813">
    <property type="protein sequence ID" value="KAJ8305733.1"/>
    <property type="molecule type" value="Genomic_DNA"/>
</dbReference>
<reference evidence="1 2" key="1">
    <citation type="submission" date="2022-12" db="EMBL/GenBank/DDBJ databases">
        <title>Chromosome-level genome of Tegillarca granosa.</title>
        <authorList>
            <person name="Kim J."/>
        </authorList>
    </citation>
    <scope>NUCLEOTIDE SEQUENCE [LARGE SCALE GENOMIC DNA]</scope>
    <source>
        <strain evidence="1">Teg-2019</strain>
        <tissue evidence="1">Adductor muscle</tissue>
    </source>
</reference>
<dbReference type="SUPFAM" id="SSF53448">
    <property type="entry name" value="Nucleotide-diphospho-sugar transferases"/>
    <property type="match status" value="1"/>
</dbReference>
<evidence type="ECO:0008006" key="3">
    <source>
        <dbReference type="Google" id="ProtNLM"/>
    </source>
</evidence>
<dbReference type="PANTHER" id="PTHR46830">
    <property type="entry name" value="TRANSFERASE, PUTATIVE-RELATED"/>
    <property type="match status" value="1"/>
</dbReference>
<dbReference type="Proteomes" id="UP001217089">
    <property type="component" value="Unassembled WGS sequence"/>
</dbReference>
<name>A0ABQ9EKE0_TEGGR</name>
<dbReference type="InterPro" id="IPR007577">
    <property type="entry name" value="GlycoTrfase_DXD_sugar-bd_CS"/>
</dbReference>
<dbReference type="PANTHER" id="PTHR46830:SF1">
    <property type="entry name" value="ALPHA-1,4-N-ACETYLGLUCOSAMINYLTRANSFERASE"/>
    <property type="match status" value="1"/>
</dbReference>
<evidence type="ECO:0000313" key="1">
    <source>
        <dbReference type="EMBL" id="KAJ8305733.1"/>
    </source>
</evidence>
<organism evidence="1 2">
    <name type="scientific">Tegillarca granosa</name>
    <name type="common">Malaysian cockle</name>
    <name type="synonym">Anadara granosa</name>
    <dbReference type="NCBI Taxonomy" id="220873"/>
    <lineage>
        <taxon>Eukaryota</taxon>
        <taxon>Metazoa</taxon>
        <taxon>Spiralia</taxon>
        <taxon>Lophotrochozoa</taxon>
        <taxon>Mollusca</taxon>
        <taxon>Bivalvia</taxon>
        <taxon>Autobranchia</taxon>
        <taxon>Pteriomorphia</taxon>
        <taxon>Arcoida</taxon>
        <taxon>Arcoidea</taxon>
        <taxon>Arcidae</taxon>
        <taxon>Tegillarca</taxon>
    </lineage>
</organism>
<protein>
    <recommendedName>
        <fullName evidence="3">Alpha-1,4-N-acetylglucosaminyltransferase</fullName>
    </recommendedName>
</protein>
<dbReference type="Pfam" id="PF04488">
    <property type="entry name" value="Gly_transf_sug"/>
    <property type="match status" value="1"/>
</dbReference>
<proteinExistence type="predicted"/>
<sequence>MLVVKRGYQQTEKFPLVTSNEMLDNVIDMCLFASVIVNFSNIKDCEKQSAEHLTWQYNCKSQCPSQYPWENPKIQSKNINLECKYKMLENVQSFMFNDTCFSREVDLKCPDTNLVPNIVHYVWLGDRKQFEFYNFLSVYSVYKFQKPCVILFHGETLPYGPYWEKTLTIVKNLIHVYRHAPATIYNKKIIHIEHKADILFVLFSEYGGIYLDTDTILIRSLDTLRGYKYSMSMTRDNTLGNGLILSSKNAEFVNIWLSKYISFNPKKWGEHSVYLPYNLSLIHTNLIHVENRTFLHGGTLDQIFMSNFKWNRLFALHLYIRYYTKCIYNENTIEGLNTTLGSVARHVLFDSKELCTRTRKGSVE</sequence>
<gene>
    <name evidence="1" type="ORF">KUTeg_016278</name>
</gene>
<evidence type="ECO:0000313" key="2">
    <source>
        <dbReference type="Proteomes" id="UP001217089"/>
    </source>
</evidence>
<dbReference type="InterPro" id="IPR029044">
    <property type="entry name" value="Nucleotide-diphossugar_trans"/>
</dbReference>
<comment type="caution">
    <text evidence="1">The sequence shown here is derived from an EMBL/GenBank/DDBJ whole genome shotgun (WGS) entry which is preliminary data.</text>
</comment>
<keyword evidence="2" id="KW-1185">Reference proteome</keyword>